<evidence type="ECO:0000256" key="7">
    <source>
        <dbReference type="ARBA" id="ARBA00022692"/>
    </source>
</evidence>
<comment type="similarity">
    <text evidence="13">Belongs to the glycosyltransferase ALG3 family.</text>
</comment>
<accession>A0A1Y1UDV8</accession>
<evidence type="ECO:0000256" key="12">
    <source>
        <dbReference type="ARBA" id="ARBA00049506"/>
    </source>
</evidence>
<evidence type="ECO:0000256" key="2">
    <source>
        <dbReference type="ARBA" id="ARBA00004922"/>
    </source>
</evidence>
<evidence type="ECO:0000256" key="10">
    <source>
        <dbReference type="ARBA" id="ARBA00023136"/>
    </source>
</evidence>
<keyword evidence="10 14" id="KW-0472">Membrane</keyword>
<feature type="transmembrane region" description="Helical" evidence="14">
    <location>
        <begin position="119"/>
        <end position="138"/>
    </location>
</feature>
<keyword evidence="6 14" id="KW-0808">Transferase</keyword>
<keyword evidence="5 14" id="KW-0328">Glycosyltransferase</keyword>
<evidence type="ECO:0000256" key="6">
    <source>
        <dbReference type="ARBA" id="ARBA00022679"/>
    </source>
</evidence>
<proteinExistence type="inferred from homology"/>
<evidence type="ECO:0000313" key="15">
    <source>
        <dbReference type="EMBL" id="ORX35727.1"/>
    </source>
</evidence>
<dbReference type="GeneID" id="33558242"/>
<comment type="function">
    <text evidence="11 14">Dol-P-Man:Man(5)GlcNAc(2)-PP-Dol alpha-1,3-mannosyltransferase that operates in the biosynthetic pathway of dolichol-linked oligosaccharides, the glycan precursors employed in protein asparagine (N)-glycosylation. The assembly of dolichol-linked oligosaccharides begins on the cytosolic side of the endoplasmic reticulum membrane and finishes in its lumen. The sequential addition of sugars to dolichol pyrophosphate produces dolichol-linked oligosaccharides containing fourteen sugars, including two GlcNAcs, nine mannoses and three glucoses. Once assembled, the oligosaccharide is transferred from the lipid to nascent proteins by oligosaccharyltransferases. In the lumen of the endoplasmic reticulum, adds the first dolichyl beta-D-mannosyl phosphate derived mannose in an alpha-1,3 linkage to Man(5)GlcNAc(2)-PP-dolichol to produce Man(6)GlcNAc(2)-PP-dolichol.</text>
</comment>
<gene>
    <name evidence="15" type="ORF">BD324DRAFT_631405</name>
</gene>
<dbReference type="Pfam" id="PF05208">
    <property type="entry name" value="ALG3"/>
    <property type="match status" value="1"/>
</dbReference>
<evidence type="ECO:0000256" key="4">
    <source>
        <dbReference type="ARBA" id="ARBA00015561"/>
    </source>
</evidence>
<name>A0A1Y1UDV8_9TREE</name>
<evidence type="ECO:0000256" key="13">
    <source>
        <dbReference type="ARBA" id="ARBA00093457"/>
    </source>
</evidence>
<keyword evidence="9 14" id="KW-1133">Transmembrane helix</keyword>
<protein>
    <recommendedName>
        <fullName evidence="4 14">Dol-P-Man:Man(5)GlcNAc(2)-PP-Dol alpha-1,3-mannosyltransferase</fullName>
        <ecNumber evidence="3 14">2.4.1.258</ecNumber>
    </recommendedName>
    <alternativeName>
        <fullName evidence="14">Dol-P-Man-dependent alpha(1-3)-mannosyltransferase</fullName>
    </alternativeName>
</protein>
<dbReference type="RefSeq" id="XP_021869891.1">
    <property type="nucleotide sequence ID" value="XM_022016433.1"/>
</dbReference>
<reference evidence="15 16" key="1">
    <citation type="submission" date="2017-03" db="EMBL/GenBank/DDBJ databases">
        <title>Widespread Adenine N6-methylation of Active Genes in Fungi.</title>
        <authorList>
            <consortium name="DOE Joint Genome Institute"/>
            <person name="Mondo S.J."/>
            <person name="Dannebaum R.O."/>
            <person name="Kuo R.C."/>
            <person name="Louie K.B."/>
            <person name="Bewick A.J."/>
            <person name="Labutti K."/>
            <person name="Haridas S."/>
            <person name="Kuo A."/>
            <person name="Salamov A."/>
            <person name="Ahrendt S.R."/>
            <person name="Lau R."/>
            <person name="Bowen B.P."/>
            <person name="Lipzen A."/>
            <person name="Sullivan W."/>
            <person name="Andreopoulos W.B."/>
            <person name="Clum A."/>
            <person name="Lindquist E."/>
            <person name="Daum C."/>
            <person name="Northen T.R."/>
            <person name="Ramamoorthy G."/>
            <person name="Schmitz R.J."/>
            <person name="Gryganskyi A."/>
            <person name="Culley D."/>
            <person name="Magnuson J."/>
            <person name="James T.Y."/>
            <person name="O'Malley M.A."/>
            <person name="Stajich J.E."/>
            <person name="Spatafora J.W."/>
            <person name="Visel A."/>
            <person name="Grigoriev I.V."/>
        </authorList>
    </citation>
    <scope>NUCLEOTIDE SEQUENCE [LARGE SCALE GENOMIC DNA]</scope>
    <source>
        <strain evidence="15 16">NRRL Y-17943</strain>
    </source>
</reference>
<evidence type="ECO:0000256" key="3">
    <source>
        <dbReference type="ARBA" id="ARBA00011964"/>
    </source>
</evidence>
<feature type="transmembrane region" description="Helical" evidence="14">
    <location>
        <begin position="195"/>
        <end position="219"/>
    </location>
</feature>
<dbReference type="Proteomes" id="UP000193218">
    <property type="component" value="Unassembled WGS sequence"/>
</dbReference>
<dbReference type="OrthoDB" id="20028at2759"/>
<evidence type="ECO:0000256" key="8">
    <source>
        <dbReference type="ARBA" id="ARBA00022824"/>
    </source>
</evidence>
<comment type="pathway">
    <text evidence="2 14">Protein modification; protein glycosylation.</text>
</comment>
<feature type="transmembrane region" description="Helical" evidence="14">
    <location>
        <begin position="159"/>
        <end position="183"/>
    </location>
</feature>
<dbReference type="AlphaFoldDB" id="A0A1Y1UDV8"/>
<keyword evidence="8 14" id="KW-0256">Endoplasmic reticulum</keyword>
<dbReference type="GO" id="GO:0005789">
    <property type="term" value="C:endoplasmic reticulum membrane"/>
    <property type="evidence" value="ECO:0007669"/>
    <property type="project" value="UniProtKB-SubCell"/>
</dbReference>
<evidence type="ECO:0000256" key="14">
    <source>
        <dbReference type="RuleBase" id="RU364047"/>
    </source>
</evidence>
<feature type="transmembrane region" description="Helical" evidence="14">
    <location>
        <begin position="288"/>
        <end position="306"/>
    </location>
</feature>
<evidence type="ECO:0000256" key="5">
    <source>
        <dbReference type="ARBA" id="ARBA00022676"/>
    </source>
</evidence>
<dbReference type="GO" id="GO:0052925">
    <property type="term" value="F:dol-P-Man:Man(5)GlcNAc(2)-PP-Dol alpha-1,3-mannosyltransferase activity"/>
    <property type="evidence" value="ECO:0007669"/>
    <property type="project" value="UniProtKB-EC"/>
</dbReference>
<evidence type="ECO:0000256" key="9">
    <source>
        <dbReference type="ARBA" id="ARBA00022989"/>
    </source>
</evidence>
<dbReference type="FunCoup" id="A0A1Y1UDV8">
    <property type="interactions" value="432"/>
</dbReference>
<sequence>MAPVGQMKGPGGPEPTHGLVNWCLDICKQLLFDRKYFWLVAGLLLVAEALLGNLIIWRIPYTKIDWPAYMQQVDGFLAGERDYSKLEGDTGPLVYPALHLYIYTALHELLPSADRVRPAQYIFLGVYLTTFILIAYIYRRAGAPQILLIPLMLSKRTHSIYLLRLFNDPWAMLLLYMSVALFLKNGKLAWRAGCAVFSLALGVKMNILLFVPGLLVLLFQYRGIKGTIEGVLIVVVIQTVLPAPFFFSNAHLAKAYFTSAFDFSRQFLYEWTVNWRFVSERTFHSKQVATGLLIGHMTVLVAFAWYRWSPIPGGTIKILQRGLSRPSQAPAQAKDLPPHHIPLVLFTSNLIGITFARSLHYQFYSWYFHQLPLLLFLGFRCGPKAIAVVIWVLTEFVWSKSPATPGTSMTLLVAHWLTLFGLWLNAFQETVSGQPGTTTPVTGPRSS</sequence>
<keyword evidence="7 14" id="KW-0812">Transmembrane</keyword>
<dbReference type="PANTHER" id="PTHR12646:SF0">
    <property type="entry name" value="DOL-P-MAN:MAN(5)GLCNAC(2)-PP-DOL ALPHA-1,3-MANNOSYLTRANSFERASE"/>
    <property type="match status" value="1"/>
</dbReference>
<comment type="caution">
    <text evidence="15">The sequence shown here is derived from an EMBL/GenBank/DDBJ whole genome shotgun (WGS) entry which is preliminary data.</text>
</comment>
<feature type="transmembrane region" description="Helical" evidence="14">
    <location>
        <begin position="406"/>
        <end position="424"/>
    </location>
</feature>
<dbReference type="UniPathway" id="UPA00378"/>
<evidence type="ECO:0000256" key="11">
    <source>
        <dbReference type="ARBA" id="ARBA00044743"/>
    </source>
</evidence>
<keyword evidence="16" id="KW-1185">Reference proteome</keyword>
<comment type="catalytic activity">
    <reaction evidence="12 14">
        <text>an alpha-D-Man-(1-&gt;2)-alpha-D-Man-(1-&gt;2)-alpha-D-Man-(1-&gt;3)-[alpha-D-Man-(1-&gt;6)]-beta-D-Man-(1-&gt;4)-beta-D-GlcNAc-(1-&gt;4)-alpha-D-GlcNAc-diphospho-di-trans,poly-cis-dolichol + a di-trans,poly-cis-dolichyl beta-D-mannosyl phosphate = an alpha-D-Man-(1-&gt;2)-alpha-D-Man-(1-&gt;2)-alpha-D-Man-(1-&gt;3)-[alpha-D-Man-(1-&gt;3)-alpha-D-Man-(1-&gt;6)]-beta-D-Man-(1-&gt;4)-beta-D-GlcNAc-(1-&gt;4)-alpha-D-GlcNAc-diphospho-di-trans,poly-cis-dolichol + a di-trans,poly-cis-dolichyl phosphate + H(+)</text>
        <dbReference type="Rhea" id="RHEA:29527"/>
        <dbReference type="Rhea" id="RHEA-COMP:19498"/>
        <dbReference type="Rhea" id="RHEA-COMP:19501"/>
        <dbReference type="Rhea" id="RHEA-COMP:19516"/>
        <dbReference type="Rhea" id="RHEA-COMP:19517"/>
        <dbReference type="ChEBI" id="CHEBI:15378"/>
        <dbReference type="ChEBI" id="CHEBI:57683"/>
        <dbReference type="ChEBI" id="CHEBI:58211"/>
        <dbReference type="ChEBI" id="CHEBI:132515"/>
        <dbReference type="ChEBI" id="CHEBI:132516"/>
        <dbReference type="EC" id="2.4.1.258"/>
    </reaction>
    <physiologicalReaction direction="left-to-right" evidence="12 14">
        <dbReference type="Rhea" id="RHEA:29528"/>
    </physiologicalReaction>
</comment>
<dbReference type="InParanoid" id="A0A1Y1UDV8"/>
<dbReference type="STRING" id="4999.A0A1Y1UDV8"/>
<dbReference type="EMBL" id="NBSH01000010">
    <property type="protein sequence ID" value="ORX35727.1"/>
    <property type="molecule type" value="Genomic_DNA"/>
</dbReference>
<dbReference type="EC" id="2.4.1.258" evidence="3 14"/>
<feature type="transmembrane region" description="Helical" evidence="14">
    <location>
        <begin position="371"/>
        <end position="394"/>
    </location>
</feature>
<evidence type="ECO:0000256" key="1">
    <source>
        <dbReference type="ARBA" id="ARBA00004477"/>
    </source>
</evidence>
<comment type="subcellular location">
    <subcellularLocation>
        <location evidence="1 14">Endoplasmic reticulum membrane</location>
        <topology evidence="1 14">Multi-pass membrane protein</topology>
    </subcellularLocation>
</comment>
<feature type="transmembrane region" description="Helical" evidence="14">
    <location>
        <begin position="36"/>
        <end position="57"/>
    </location>
</feature>
<organism evidence="15 16">
    <name type="scientific">Kockovaella imperatae</name>
    <dbReference type="NCBI Taxonomy" id="4999"/>
    <lineage>
        <taxon>Eukaryota</taxon>
        <taxon>Fungi</taxon>
        <taxon>Dikarya</taxon>
        <taxon>Basidiomycota</taxon>
        <taxon>Agaricomycotina</taxon>
        <taxon>Tremellomycetes</taxon>
        <taxon>Tremellales</taxon>
        <taxon>Cuniculitremaceae</taxon>
        <taxon>Kockovaella</taxon>
    </lineage>
</organism>
<evidence type="ECO:0000313" key="16">
    <source>
        <dbReference type="Proteomes" id="UP000193218"/>
    </source>
</evidence>
<dbReference type="PANTHER" id="PTHR12646">
    <property type="entry name" value="NOT56 - RELATED"/>
    <property type="match status" value="1"/>
</dbReference>
<dbReference type="InterPro" id="IPR007873">
    <property type="entry name" value="Glycosyltransferase_ALG3"/>
</dbReference>